<dbReference type="Proteomes" id="UP000199632">
    <property type="component" value="Unassembled WGS sequence"/>
</dbReference>
<dbReference type="AlphaFoldDB" id="A0A1H3PCE9"/>
<dbReference type="STRING" id="137265.SAMN05421684_2777"/>
<dbReference type="Gene3D" id="1.20.120.450">
    <property type="entry name" value="dinb family like domain"/>
    <property type="match status" value="1"/>
</dbReference>
<feature type="domain" description="Mycothiol-dependent maleylpyruvate isomerase metal-binding" evidence="1">
    <location>
        <begin position="13"/>
        <end position="147"/>
    </location>
</feature>
<evidence type="ECO:0000313" key="2">
    <source>
        <dbReference type="EMBL" id="SDY98824.1"/>
    </source>
</evidence>
<dbReference type="InterPro" id="IPR017517">
    <property type="entry name" value="Maleyloyr_isom"/>
</dbReference>
<keyword evidence="3" id="KW-1185">Reference proteome</keyword>
<dbReference type="GO" id="GO:0046872">
    <property type="term" value="F:metal ion binding"/>
    <property type="evidence" value="ECO:0007669"/>
    <property type="project" value="InterPro"/>
</dbReference>
<accession>A0A1H3PCE9</accession>
<dbReference type="SUPFAM" id="SSF109854">
    <property type="entry name" value="DinB/YfiT-like putative metalloenzymes"/>
    <property type="match status" value="1"/>
</dbReference>
<sequence>MSTDPLALMAEVDRATERLITTAAGFDDAAVAAPSALPGWTRGHVLAHVARNADGLRNLLIWARTGVVTPQYQPGQRASDIERDADRPAAVHLADLRDSTLAYAEAADALTPEQWSTILDVPGQPQATVFSVWRRLREVEVHHVDLAAGYGHDDWPDAFGHRLLHEVVSGLADATPLVLRPTDTGHPLEVGNGGPVVSGSACALAAWLTGRSTGAGLSVTPDGPLPTPPFWM</sequence>
<dbReference type="InterPro" id="IPR024344">
    <property type="entry name" value="MDMPI_metal-binding"/>
</dbReference>
<dbReference type="Gene3D" id="3.30.1050.20">
    <property type="match status" value="1"/>
</dbReference>
<dbReference type="EMBL" id="FNQB01000001">
    <property type="protein sequence ID" value="SDY98824.1"/>
    <property type="molecule type" value="Genomic_DNA"/>
</dbReference>
<keyword evidence="2" id="KW-0413">Isomerase</keyword>
<dbReference type="InterPro" id="IPR034660">
    <property type="entry name" value="DinB/YfiT-like"/>
</dbReference>
<dbReference type="NCBIfam" id="TIGR03083">
    <property type="entry name" value="maleylpyruvate isomerase family mycothiol-dependent enzyme"/>
    <property type="match status" value="1"/>
</dbReference>
<evidence type="ECO:0000313" key="3">
    <source>
        <dbReference type="Proteomes" id="UP000199632"/>
    </source>
</evidence>
<dbReference type="OrthoDB" id="5118203at2"/>
<dbReference type="InterPro" id="IPR036527">
    <property type="entry name" value="SCP2_sterol-bd_dom_sf"/>
</dbReference>
<proteinExistence type="predicted"/>
<dbReference type="GO" id="GO:0016853">
    <property type="term" value="F:isomerase activity"/>
    <property type="evidence" value="ECO:0007669"/>
    <property type="project" value="UniProtKB-KW"/>
</dbReference>
<organism evidence="2 3">
    <name type="scientific">Asanoa ishikariensis</name>
    <dbReference type="NCBI Taxonomy" id="137265"/>
    <lineage>
        <taxon>Bacteria</taxon>
        <taxon>Bacillati</taxon>
        <taxon>Actinomycetota</taxon>
        <taxon>Actinomycetes</taxon>
        <taxon>Micromonosporales</taxon>
        <taxon>Micromonosporaceae</taxon>
        <taxon>Asanoa</taxon>
    </lineage>
</organism>
<keyword evidence="2" id="KW-0670">Pyruvate</keyword>
<name>A0A1H3PCE9_9ACTN</name>
<gene>
    <name evidence="2" type="ORF">SAMN05421684_2777</name>
</gene>
<reference evidence="3" key="1">
    <citation type="submission" date="2016-10" db="EMBL/GenBank/DDBJ databases">
        <authorList>
            <person name="Varghese N."/>
            <person name="Submissions S."/>
        </authorList>
    </citation>
    <scope>NUCLEOTIDE SEQUENCE [LARGE SCALE GENOMIC DNA]</scope>
    <source>
        <strain evidence="3">DSM 44718</strain>
    </source>
</reference>
<dbReference type="Pfam" id="PF11716">
    <property type="entry name" value="MDMPI_N"/>
    <property type="match status" value="1"/>
</dbReference>
<dbReference type="SUPFAM" id="SSF55718">
    <property type="entry name" value="SCP-like"/>
    <property type="match status" value="1"/>
</dbReference>
<protein>
    <submittedName>
        <fullName evidence="2">Maleylpyruvate isomerase</fullName>
    </submittedName>
</protein>
<evidence type="ECO:0000259" key="1">
    <source>
        <dbReference type="Pfam" id="PF11716"/>
    </source>
</evidence>
<dbReference type="RefSeq" id="WP_090790774.1">
    <property type="nucleotide sequence ID" value="NZ_BOND01000024.1"/>
</dbReference>